<evidence type="ECO:0000256" key="10">
    <source>
        <dbReference type="PROSITE-ProRule" id="PRU01024"/>
    </source>
</evidence>
<evidence type="ECO:0000259" key="12">
    <source>
        <dbReference type="PROSITE" id="PS50926"/>
    </source>
</evidence>
<name>A0A1F6VEZ1_9PROT</name>
<dbReference type="SUPFAM" id="SSF53335">
    <property type="entry name" value="S-adenosyl-L-methionine-dependent methyltransferases"/>
    <property type="match status" value="1"/>
</dbReference>
<dbReference type="InterPro" id="IPR029063">
    <property type="entry name" value="SAM-dependent_MTases_sf"/>
</dbReference>
<feature type="binding site" evidence="9">
    <location>
        <position position="76"/>
    </location>
    <ligand>
        <name>[4Fe-4S] cluster</name>
        <dbReference type="ChEBI" id="CHEBI:49883"/>
    </ligand>
</feature>
<dbReference type="Pfam" id="PF01938">
    <property type="entry name" value="TRAM"/>
    <property type="match status" value="1"/>
</dbReference>
<dbReference type="NCBIfam" id="NF009639">
    <property type="entry name" value="PRK13168.1"/>
    <property type="match status" value="1"/>
</dbReference>
<dbReference type="AlphaFoldDB" id="A0A1F6VEZ1"/>
<evidence type="ECO:0000256" key="6">
    <source>
        <dbReference type="ARBA" id="ARBA00022723"/>
    </source>
</evidence>
<feature type="binding site" evidence="9 10">
    <location>
        <position position="317"/>
    </location>
    <ligand>
        <name>S-adenosyl-L-methionine</name>
        <dbReference type="ChEBI" id="CHEBI:59789"/>
    </ligand>
</feature>
<evidence type="ECO:0000313" key="13">
    <source>
        <dbReference type="EMBL" id="OGI68149.1"/>
    </source>
</evidence>
<dbReference type="PANTHER" id="PTHR11061:SF49">
    <property type="entry name" value="23S RRNA (URACIL(1939)-C(5))-METHYLTRANSFERASE RLMD"/>
    <property type="match status" value="1"/>
</dbReference>
<comment type="similarity">
    <text evidence="9">Belongs to the class I-like SAM-binding methyltransferase superfamily. RNA M5U methyltransferase family. RlmD subfamily.</text>
</comment>
<feature type="binding site" evidence="9">
    <location>
        <position position="344"/>
    </location>
    <ligand>
        <name>S-adenosyl-L-methionine</name>
        <dbReference type="ChEBI" id="CHEBI:59789"/>
    </ligand>
</feature>
<dbReference type="EMBL" id="MFSP01000043">
    <property type="protein sequence ID" value="OGI68149.1"/>
    <property type="molecule type" value="Genomic_DNA"/>
</dbReference>
<evidence type="ECO:0000256" key="8">
    <source>
        <dbReference type="ARBA" id="ARBA00023014"/>
    </source>
</evidence>
<reference evidence="13 14" key="1">
    <citation type="journal article" date="2016" name="Nat. Commun.">
        <title>Thousands of microbial genomes shed light on interconnected biogeochemical processes in an aquifer system.</title>
        <authorList>
            <person name="Anantharaman K."/>
            <person name="Brown C.T."/>
            <person name="Hug L.A."/>
            <person name="Sharon I."/>
            <person name="Castelle C.J."/>
            <person name="Probst A.J."/>
            <person name="Thomas B.C."/>
            <person name="Singh A."/>
            <person name="Wilkins M.J."/>
            <person name="Karaoz U."/>
            <person name="Brodie E.L."/>
            <person name="Williams K.H."/>
            <person name="Hubbard S.S."/>
            <person name="Banfield J.F."/>
        </authorList>
    </citation>
    <scope>NUCLEOTIDE SEQUENCE [LARGE SCALE GENOMIC DNA]</scope>
</reference>
<evidence type="ECO:0000256" key="2">
    <source>
        <dbReference type="ARBA" id="ARBA00022552"/>
    </source>
</evidence>
<organism evidence="13 14">
    <name type="scientific">Candidatus Muproteobacteria bacterium RBG_16_60_9</name>
    <dbReference type="NCBI Taxonomy" id="1817755"/>
    <lineage>
        <taxon>Bacteria</taxon>
        <taxon>Pseudomonadati</taxon>
        <taxon>Pseudomonadota</taxon>
        <taxon>Candidatus Muproteobacteria</taxon>
    </lineage>
</organism>
<dbReference type="CDD" id="cd02440">
    <property type="entry name" value="AdoMet_MTases"/>
    <property type="match status" value="1"/>
</dbReference>
<gene>
    <name evidence="9" type="primary">rlmD</name>
    <name evidence="13" type="ORF">A2W18_05315</name>
</gene>
<accession>A0A1F6VEZ1</accession>
<feature type="domain" description="TRAM" evidence="12">
    <location>
        <begin position="1"/>
        <end position="57"/>
    </location>
</feature>
<dbReference type="PANTHER" id="PTHR11061">
    <property type="entry name" value="RNA M5U METHYLTRANSFERASE"/>
    <property type="match status" value="1"/>
</dbReference>
<evidence type="ECO:0000256" key="11">
    <source>
        <dbReference type="PROSITE-ProRule" id="PRU10015"/>
    </source>
</evidence>
<feature type="binding site" evidence="9 10">
    <location>
        <position position="296"/>
    </location>
    <ligand>
        <name>S-adenosyl-L-methionine</name>
        <dbReference type="ChEBI" id="CHEBI:59789"/>
    </ligand>
</feature>
<keyword evidence="5 9" id="KW-0949">S-adenosyl-L-methionine</keyword>
<dbReference type="NCBIfam" id="TIGR00479">
    <property type="entry name" value="rumA"/>
    <property type="match status" value="1"/>
</dbReference>
<dbReference type="EC" id="2.1.1.190" evidence="9"/>
<evidence type="ECO:0000256" key="3">
    <source>
        <dbReference type="ARBA" id="ARBA00022603"/>
    </source>
</evidence>
<evidence type="ECO:0000313" key="14">
    <source>
        <dbReference type="Proteomes" id="UP000179076"/>
    </source>
</evidence>
<keyword evidence="3 9" id="KW-0489">Methyltransferase</keyword>
<feature type="active site" evidence="11">
    <location>
        <position position="392"/>
    </location>
</feature>
<proteinExistence type="inferred from homology"/>
<dbReference type="Gene3D" id="2.40.50.140">
    <property type="entry name" value="Nucleic acid-binding proteins"/>
    <property type="match status" value="1"/>
</dbReference>
<evidence type="ECO:0000256" key="1">
    <source>
        <dbReference type="ARBA" id="ARBA00022485"/>
    </source>
</evidence>
<feature type="binding site" evidence="9">
    <location>
        <position position="301"/>
    </location>
    <ligand>
        <name>S-adenosyl-L-methionine</name>
        <dbReference type="ChEBI" id="CHEBI:59789"/>
    </ligand>
</feature>
<dbReference type="SUPFAM" id="SSF50249">
    <property type="entry name" value="Nucleic acid-binding proteins"/>
    <property type="match status" value="1"/>
</dbReference>
<dbReference type="GO" id="GO:0051539">
    <property type="term" value="F:4 iron, 4 sulfur cluster binding"/>
    <property type="evidence" value="ECO:0007669"/>
    <property type="project" value="UniProtKB-KW"/>
</dbReference>
<dbReference type="GO" id="GO:0003723">
    <property type="term" value="F:RNA binding"/>
    <property type="evidence" value="ECO:0007669"/>
    <property type="project" value="InterPro"/>
</dbReference>
<feature type="binding site" evidence="9 10">
    <location>
        <position position="267"/>
    </location>
    <ligand>
        <name>S-adenosyl-L-methionine</name>
        <dbReference type="ChEBI" id="CHEBI:59789"/>
    </ligand>
</feature>
<comment type="catalytic activity">
    <reaction evidence="9">
        <text>uridine(1939) in 23S rRNA + S-adenosyl-L-methionine = 5-methyluridine(1939) in 23S rRNA + S-adenosyl-L-homocysteine + H(+)</text>
        <dbReference type="Rhea" id="RHEA:42908"/>
        <dbReference type="Rhea" id="RHEA-COMP:10278"/>
        <dbReference type="Rhea" id="RHEA-COMP:10279"/>
        <dbReference type="ChEBI" id="CHEBI:15378"/>
        <dbReference type="ChEBI" id="CHEBI:57856"/>
        <dbReference type="ChEBI" id="CHEBI:59789"/>
        <dbReference type="ChEBI" id="CHEBI:65315"/>
        <dbReference type="ChEBI" id="CHEBI:74447"/>
        <dbReference type="EC" id="2.1.1.190"/>
    </reaction>
</comment>
<dbReference type="Pfam" id="PF05958">
    <property type="entry name" value="tRNA_U5-meth_tr"/>
    <property type="match status" value="2"/>
</dbReference>
<comment type="caution">
    <text evidence="13">The sequence shown here is derived from an EMBL/GenBank/DDBJ whole genome shotgun (WGS) entry which is preliminary data.</text>
</comment>
<dbReference type="PROSITE" id="PS51687">
    <property type="entry name" value="SAM_MT_RNA_M5U"/>
    <property type="match status" value="1"/>
</dbReference>
<keyword evidence="6 9" id="KW-0479">Metal-binding</keyword>
<evidence type="ECO:0000256" key="9">
    <source>
        <dbReference type="HAMAP-Rule" id="MF_01010"/>
    </source>
</evidence>
<feature type="binding site" evidence="9">
    <location>
        <position position="70"/>
    </location>
    <ligand>
        <name>[4Fe-4S] cluster</name>
        <dbReference type="ChEBI" id="CHEBI:49883"/>
    </ligand>
</feature>
<dbReference type="Gene3D" id="3.40.50.150">
    <property type="entry name" value="Vaccinia Virus protein VP39"/>
    <property type="match status" value="1"/>
</dbReference>
<dbReference type="InterPro" id="IPR002792">
    <property type="entry name" value="TRAM_dom"/>
</dbReference>
<keyword evidence="7 9" id="KW-0408">Iron</keyword>
<evidence type="ECO:0000256" key="5">
    <source>
        <dbReference type="ARBA" id="ARBA00022691"/>
    </source>
</evidence>
<sequence>MASNEAEAIIESLTQDARGVARIDGKATFIDGALPGERVRFKYLQRRSRYDDGAMLAIVEPSPDRVTAPCPHFGTCGGCTLQHLSSDAQLRAKTRILAETLRHIGRVEPTRWLAPITGPTAGYRRRARLGARLVPKKGGVLVGFRERRRSFITPLAECLTLDPRLAALLPGLSGLVAGLSRPNRIPQIELSAGDDAVTMILRHLEPLTAGDRERLCQFAIAKDVALYHQPGDPSTATPLWPDAGVELSYRLPEFDITFGFGATDFIQVNAAINRALVQQAVAMLEVSTTDRVVDLFCGIGNFTLPLARRAARVVGYEADDGLVQRARQNAVCNGIDNADFEVANLYDKTGTGSWTGRECDKLLLDPPRGGAVAALKALPPTDLPRRIVYVSCNPATLARDSGYLVNQLGYRLEAAGIADMFPHTSHVESLALFVHP</sequence>
<dbReference type="Proteomes" id="UP000179076">
    <property type="component" value="Unassembled WGS sequence"/>
</dbReference>
<keyword evidence="8 9" id="KW-0411">Iron-sulfur</keyword>
<keyword evidence="1 9" id="KW-0004">4Fe-4S</keyword>
<dbReference type="PROSITE" id="PS50926">
    <property type="entry name" value="TRAM"/>
    <property type="match status" value="1"/>
</dbReference>
<dbReference type="GO" id="GO:0070475">
    <property type="term" value="P:rRNA base methylation"/>
    <property type="evidence" value="ECO:0007669"/>
    <property type="project" value="TreeGrafter"/>
</dbReference>
<feature type="binding site" evidence="9 10">
    <location>
        <position position="365"/>
    </location>
    <ligand>
        <name>S-adenosyl-L-methionine</name>
        <dbReference type="ChEBI" id="CHEBI:59789"/>
    </ligand>
</feature>
<evidence type="ECO:0000256" key="4">
    <source>
        <dbReference type="ARBA" id="ARBA00022679"/>
    </source>
</evidence>
<dbReference type="GO" id="GO:0070041">
    <property type="term" value="F:rRNA (uridine-C5-)-methyltransferase activity"/>
    <property type="evidence" value="ECO:0007669"/>
    <property type="project" value="UniProtKB-UniRule"/>
</dbReference>
<evidence type="ECO:0000256" key="7">
    <source>
        <dbReference type="ARBA" id="ARBA00023004"/>
    </source>
</evidence>
<dbReference type="GO" id="GO:0005506">
    <property type="term" value="F:iron ion binding"/>
    <property type="evidence" value="ECO:0007669"/>
    <property type="project" value="UniProtKB-UniRule"/>
</dbReference>
<keyword evidence="2 9" id="KW-0698">rRNA processing</keyword>
<dbReference type="Gene3D" id="2.40.50.1070">
    <property type="match status" value="1"/>
</dbReference>
<dbReference type="InterPro" id="IPR012340">
    <property type="entry name" value="NA-bd_OB-fold"/>
</dbReference>
<feature type="binding site" evidence="9">
    <location>
        <position position="158"/>
    </location>
    <ligand>
        <name>[4Fe-4S] cluster</name>
        <dbReference type="ChEBI" id="CHEBI:49883"/>
    </ligand>
</feature>
<dbReference type="HAMAP" id="MF_01010">
    <property type="entry name" value="23SrRNA_methyltr_RlmD"/>
    <property type="match status" value="1"/>
</dbReference>
<dbReference type="InterPro" id="IPR001566">
    <property type="entry name" value="23S_rRNA_MeTrfase_RlmD"/>
</dbReference>
<dbReference type="InterPro" id="IPR030390">
    <property type="entry name" value="MeTrfase_TrmA_AS"/>
</dbReference>
<feature type="binding site" evidence="9">
    <location>
        <position position="79"/>
    </location>
    <ligand>
        <name>[4Fe-4S] cluster</name>
        <dbReference type="ChEBI" id="CHEBI:49883"/>
    </ligand>
</feature>
<dbReference type="InterPro" id="IPR010280">
    <property type="entry name" value="U5_MeTrfase_fam"/>
</dbReference>
<protein>
    <recommendedName>
        <fullName evidence="9">23S rRNA (uracil(1939)-C(5))-methyltransferase RlmD</fullName>
        <ecNumber evidence="9">2.1.1.190</ecNumber>
    </recommendedName>
    <alternativeName>
        <fullName evidence="9">23S rRNA(m5U1939)-methyltransferase</fullName>
    </alternativeName>
</protein>
<comment type="function">
    <text evidence="9">Catalyzes the formation of 5-methyl-uridine at position 1939 (m5U1939) in 23S rRNA.</text>
</comment>
<feature type="active site" description="Nucleophile" evidence="9 10">
    <location>
        <position position="392"/>
    </location>
</feature>
<dbReference type="PROSITE" id="PS01230">
    <property type="entry name" value="TRMA_1"/>
    <property type="match status" value="1"/>
</dbReference>
<keyword evidence="4 9" id="KW-0808">Transferase</keyword>